<dbReference type="AlphaFoldDB" id="A0A4U6UKZ6"/>
<proteinExistence type="predicted"/>
<dbReference type="Proteomes" id="UP000298652">
    <property type="component" value="Chromosome 5"/>
</dbReference>
<gene>
    <name evidence="1" type="ORF">SEVIR_5G261800v2</name>
</gene>
<evidence type="ECO:0000313" key="2">
    <source>
        <dbReference type="Proteomes" id="UP000298652"/>
    </source>
</evidence>
<name>A0A4U6UKZ6_SETVI</name>
<reference evidence="1" key="1">
    <citation type="submission" date="2019-03" db="EMBL/GenBank/DDBJ databases">
        <title>WGS assembly of Setaria viridis.</title>
        <authorList>
            <person name="Huang P."/>
            <person name="Jenkins J."/>
            <person name="Grimwood J."/>
            <person name="Barry K."/>
            <person name="Healey A."/>
            <person name="Mamidi S."/>
            <person name="Sreedasyam A."/>
            <person name="Shu S."/>
            <person name="Feldman M."/>
            <person name="Wu J."/>
            <person name="Yu Y."/>
            <person name="Chen C."/>
            <person name="Johnson J."/>
            <person name="Rokhsar D."/>
            <person name="Baxter I."/>
            <person name="Schmutz J."/>
            <person name="Brutnell T."/>
            <person name="Kellogg E."/>
        </authorList>
    </citation>
    <scope>NUCLEOTIDE SEQUENCE [LARGE SCALE GENOMIC DNA]</scope>
</reference>
<dbReference type="Gramene" id="TKW15795">
    <property type="protein sequence ID" value="TKW15795"/>
    <property type="gene ID" value="SEVIR_5G261800v2"/>
</dbReference>
<evidence type="ECO:0000313" key="1">
    <source>
        <dbReference type="EMBL" id="TKW15795.1"/>
    </source>
</evidence>
<accession>A0A4U6UKZ6</accession>
<dbReference type="EMBL" id="CM016556">
    <property type="protein sequence ID" value="TKW15795.1"/>
    <property type="molecule type" value="Genomic_DNA"/>
</dbReference>
<keyword evidence="2" id="KW-1185">Reference proteome</keyword>
<organism evidence="1 2">
    <name type="scientific">Setaria viridis</name>
    <name type="common">Green bristlegrass</name>
    <name type="synonym">Setaria italica subsp. viridis</name>
    <dbReference type="NCBI Taxonomy" id="4556"/>
    <lineage>
        <taxon>Eukaryota</taxon>
        <taxon>Viridiplantae</taxon>
        <taxon>Streptophyta</taxon>
        <taxon>Embryophyta</taxon>
        <taxon>Tracheophyta</taxon>
        <taxon>Spermatophyta</taxon>
        <taxon>Magnoliopsida</taxon>
        <taxon>Liliopsida</taxon>
        <taxon>Poales</taxon>
        <taxon>Poaceae</taxon>
        <taxon>PACMAD clade</taxon>
        <taxon>Panicoideae</taxon>
        <taxon>Panicodae</taxon>
        <taxon>Paniceae</taxon>
        <taxon>Cenchrinae</taxon>
        <taxon>Setaria</taxon>
    </lineage>
</organism>
<sequence>MSSYLGKRGVLGDLAALLCESAAMAGALLLLLLQEIQGGGGGSSADSDYDTPSFFSWRRNHLDEERMHPFLARVLAMVVCPVLWQADTGSRWPRPCLRFSNS</sequence>
<protein>
    <submittedName>
        <fullName evidence="1">Uncharacterized protein</fullName>
    </submittedName>
</protein>